<dbReference type="Proteomes" id="UP001558713">
    <property type="component" value="Unassembled WGS sequence"/>
</dbReference>
<gene>
    <name evidence="1" type="ORF">V5N11_021410</name>
</gene>
<sequence>MVDGYNLPLVVDTTGGSGSCATTGCATDVNRRCPVELRAAGGAACKSACNAFGTPEYCCSGAYGSPDTCKPSEYSLVFKTACPRSYSYAYDDASSTFTCSAADYTITFCPNSHRHSLKVIDKSPGIVVATGDSSRTVLRYSFYFCDFFSLQLFVQFMIWTLLS</sequence>
<dbReference type="Gene3D" id="2.60.110.10">
    <property type="entry name" value="Thaumatin"/>
    <property type="match status" value="1"/>
</dbReference>
<organism evidence="1 2">
    <name type="scientific">Cardamine amara subsp. amara</name>
    <dbReference type="NCBI Taxonomy" id="228776"/>
    <lineage>
        <taxon>Eukaryota</taxon>
        <taxon>Viridiplantae</taxon>
        <taxon>Streptophyta</taxon>
        <taxon>Embryophyta</taxon>
        <taxon>Tracheophyta</taxon>
        <taxon>Spermatophyta</taxon>
        <taxon>Magnoliopsida</taxon>
        <taxon>eudicotyledons</taxon>
        <taxon>Gunneridae</taxon>
        <taxon>Pentapetalae</taxon>
        <taxon>rosids</taxon>
        <taxon>malvids</taxon>
        <taxon>Brassicales</taxon>
        <taxon>Brassicaceae</taxon>
        <taxon>Cardamineae</taxon>
        <taxon>Cardamine</taxon>
    </lineage>
</organism>
<reference evidence="1 2" key="1">
    <citation type="submission" date="2024-04" db="EMBL/GenBank/DDBJ databases">
        <title>Genome assembly C_amara_ONT_v2.</title>
        <authorList>
            <person name="Yant L."/>
            <person name="Moore C."/>
            <person name="Slenker M."/>
        </authorList>
    </citation>
    <scope>NUCLEOTIDE SEQUENCE [LARGE SCALE GENOMIC DNA]</scope>
    <source>
        <tissue evidence="1">Leaf</tissue>
    </source>
</reference>
<dbReference type="InterPro" id="IPR001938">
    <property type="entry name" value="Thaumatin"/>
</dbReference>
<keyword evidence="2" id="KW-1185">Reference proteome</keyword>
<proteinExistence type="predicted"/>
<name>A0ABD1BDT7_CARAN</name>
<protein>
    <submittedName>
        <fullName evidence="1">Thaumatin-like protein 1</fullName>
    </submittedName>
</protein>
<evidence type="ECO:0000313" key="2">
    <source>
        <dbReference type="Proteomes" id="UP001558713"/>
    </source>
</evidence>
<dbReference type="AlphaFoldDB" id="A0ABD1BDT7"/>
<dbReference type="InterPro" id="IPR037176">
    <property type="entry name" value="Osmotin/thaumatin-like_sf"/>
</dbReference>
<dbReference type="EMBL" id="JBANAX010000253">
    <property type="protein sequence ID" value="KAL1217062.1"/>
    <property type="molecule type" value="Genomic_DNA"/>
</dbReference>
<dbReference type="Pfam" id="PF00314">
    <property type="entry name" value="Thaumatin"/>
    <property type="match status" value="1"/>
</dbReference>
<dbReference type="PROSITE" id="PS51367">
    <property type="entry name" value="THAUMATIN_2"/>
    <property type="match status" value="1"/>
</dbReference>
<dbReference type="PANTHER" id="PTHR31048">
    <property type="entry name" value="OS03G0233200 PROTEIN"/>
    <property type="match status" value="1"/>
</dbReference>
<comment type="caution">
    <text evidence="1">The sequence shown here is derived from an EMBL/GenBank/DDBJ whole genome shotgun (WGS) entry which is preliminary data.</text>
</comment>
<evidence type="ECO:0000313" key="1">
    <source>
        <dbReference type="EMBL" id="KAL1217062.1"/>
    </source>
</evidence>
<accession>A0ABD1BDT7</accession>
<dbReference type="SMART" id="SM00205">
    <property type="entry name" value="THN"/>
    <property type="match status" value="1"/>
</dbReference>
<dbReference type="SUPFAM" id="SSF49870">
    <property type="entry name" value="Osmotin, thaumatin-like protein"/>
    <property type="match status" value="1"/>
</dbReference>